<dbReference type="AlphaFoldDB" id="A0A367LP85"/>
<keyword evidence="3" id="KW-1185">Reference proteome</keyword>
<protein>
    <submittedName>
        <fullName evidence="2">Uncharacterized protein</fullName>
    </submittedName>
</protein>
<evidence type="ECO:0000313" key="3">
    <source>
        <dbReference type="Proteomes" id="UP000253664"/>
    </source>
</evidence>
<evidence type="ECO:0000256" key="1">
    <source>
        <dbReference type="SAM" id="MobiDB-lite"/>
    </source>
</evidence>
<accession>A0A367LP85</accession>
<dbReference type="Proteomes" id="UP000253664">
    <property type="component" value="Unassembled WGS sequence"/>
</dbReference>
<feature type="region of interest" description="Disordered" evidence="1">
    <location>
        <begin position="99"/>
        <end position="132"/>
    </location>
</feature>
<dbReference type="EMBL" id="LKCN02000001">
    <property type="protein sequence ID" value="RCI16219.1"/>
    <property type="molecule type" value="Genomic_DNA"/>
</dbReference>
<proteinExistence type="predicted"/>
<sequence>MDVVVVVVVVQRGMMTYLPTYAGLDEEKAVWMEGGQSAWSWLTMMALLCYLEWRTGLFMPSVFFISDGLVEGAREPDKGLLYIGTTQLGHTALIPLFERPKTPPVQVKDNEGKDATRASKREKEADADAKIA</sequence>
<evidence type="ECO:0000313" key="2">
    <source>
        <dbReference type="EMBL" id="RCI16219.1"/>
    </source>
</evidence>
<gene>
    <name evidence="2" type="ORF">L249_2375</name>
</gene>
<name>A0A367LP85_9HYPO</name>
<comment type="caution">
    <text evidence="2">The sequence shown here is derived from an EMBL/GenBank/DDBJ whole genome shotgun (WGS) entry which is preliminary data.</text>
</comment>
<organism evidence="2 3">
    <name type="scientific">Ophiocordyceps polyrhachis-furcata BCC 54312</name>
    <dbReference type="NCBI Taxonomy" id="1330021"/>
    <lineage>
        <taxon>Eukaryota</taxon>
        <taxon>Fungi</taxon>
        <taxon>Dikarya</taxon>
        <taxon>Ascomycota</taxon>
        <taxon>Pezizomycotina</taxon>
        <taxon>Sordariomycetes</taxon>
        <taxon>Hypocreomycetidae</taxon>
        <taxon>Hypocreales</taxon>
        <taxon>Ophiocordycipitaceae</taxon>
        <taxon>Ophiocordyceps</taxon>
    </lineage>
</organism>
<reference evidence="2 3" key="1">
    <citation type="journal article" date="2015" name="BMC Genomics">
        <title>Insights from the genome of Ophiocordyceps polyrhachis-furcata to pathogenicity and host specificity in insect fungi.</title>
        <authorList>
            <person name="Wichadakul D."/>
            <person name="Kobmoo N."/>
            <person name="Ingsriswang S."/>
            <person name="Tangphatsornruang S."/>
            <person name="Chantasingh D."/>
            <person name="Luangsa-ard J.J."/>
            <person name="Eurwilaichitr L."/>
        </authorList>
    </citation>
    <scope>NUCLEOTIDE SEQUENCE [LARGE SCALE GENOMIC DNA]</scope>
    <source>
        <strain evidence="2 3">BCC 54312</strain>
    </source>
</reference>
<feature type="compositionally biased region" description="Basic and acidic residues" evidence="1">
    <location>
        <begin position="108"/>
        <end position="132"/>
    </location>
</feature>